<dbReference type="RefSeq" id="XP_021849639.1">
    <property type="nucleotide sequence ID" value="XM_021993947.1"/>
</dbReference>
<dbReference type="GO" id="GO:0003677">
    <property type="term" value="F:DNA binding"/>
    <property type="evidence" value="ECO:0007669"/>
    <property type="project" value="InterPro"/>
</dbReference>
<dbReference type="Proteomes" id="UP000813463">
    <property type="component" value="Chromosome 4"/>
</dbReference>
<dbReference type="GeneID" id="110789300"/>
<evidence type="ECO:0000256" key="3">
    <source>
        <dbReference type="ARBA" id="ARBA00023242"/>
    </source>
</evidence>
<dbReference type="InterPro" id="IPR012890">
    <property type="entry name" value="GCFC2-like"/>
</dbReference>
<dbReference type="OrthoDB" id="429427at2759"/>
<feature type="domain" description="GCF C-terminal" evidence="5">
    <location>
        <begin position="598"/>
        <end position="802"/>
    </location>
</feature>
<evidence type="ECO:0000313" key="6">
    <source>
        <dbReference type="Proteomes" id="UP000813463"/>
    </source>
</evidence>
<feature type="compositionally biased region" description="Low complexity" evidence="4">
    <location>
        <begin position="66"/>
        <end position="82"/>
    </location>
</feature>
<reference evidence="7 8" key="2">
    <citation type="submission" date="2025-04" db="UniProtKB">
        <authorList>
            <consortium name="RefSeq"/>
        </authorList>
    </citation>
    <scope>IDENTIFICATION</scope>
</reference>
<feature type="compositionally biased region" description="Polar residues" evidence="4">
    <location>
        <begin position="21"/>
        <end position="42"/>
    </location>
</feature>
<gene>
    <name evidence="7 8 9" type="primary">LOC110789300</name>
</gene>
<dbReference type="RefSeq" id="XP_021849640.1">
    <property type="nucleotide sequence ID" value="XM_021993948.1"/>
</dbReference>
<feature type="compositionally biased region" description="Basic residues" evidence="4">
    <location>
        <begin position="1"/>
        <end position="11"/>
    </location>
</feature>
<feature type="compositionally biased region" description="Polar residues" evidence="4">
    <location>
        <begin position="99"/>
        <end position="109"/>
    </location>
</feature>
<evidence type="ECO:0000313" key="8">
    <source>
        <dbReference type="RefSeq" id="XP_021849639.1"/>
    </source>
</evidence>
<dbReference type="PANTHER" id="PTHR12214">
    <property type="entry name" value="GC-RICH SEQUENCE DNA-BINDING FACTOR"/>
    <property type="match status" value="1"/>
</dbReference>
<dbReference type="GO" id="GO:0005634">
    <property type="term" value="C:nucleus"/>
    <property type="evidence" value="ECO:0000318"/>
    <property type="project" value="GO_Central"/>
</dbReference>
<accession>A0A9R0JWG5</accession>
<dbReference type="PANTHER" id="PTHR12214:SF0">
    <property type="entry name" value="LD29489P"/>
    <property type="match status" value="1"/>
</dbReference>
<organism evidence="6 9">
    <name type="scientific">Spinacia oleracea</name>
    <name type="common">Spinach</name>
    <dbReference type="NCBI Taxonomy" id="3562"/>
    <lineage>
        <taxon>Eukaryota</taxon>
        <taxon>Viridiplantae</taxon>
        <taxon>Streptophyta</taxon>
        <taxon>Embryophyta</taxon>
        <taxon>Tracheophyta</taxon>
        <taxon>Spermatophyta</taxon>
        <taxon>Magnoliopsida</taxon>
        <taxon>eudicotyledons</taxon>
        <taxon>Gunneridae</taxon>
        <taxon>Pentapetalae</taxon>
        <taxon>Caryophyllales</taxon>
        <taxon>Chenopodiaceae</taxon>
        <taxon>Chenopodioideae</taxon>
        <taxon>Anserineae</taxon>
        <taxon>Spinacia</taxon>
    </lineage>
</organism>
<evidence type="ECO:0000313" key="7">
    <source>
        <dbReference type="RefSeq" id="XP_021849638.1"/>
    </source>
</evidence>
<dbReference type="InterPro" id="IPR022783">
    <property type="entry name" value="GCFC_dom"/>
</dbReference>
<protein>
    <submittedName>
        <fullName evidence="7 8">Transcriptional repressor ILP1</fullName>
    </submittedName>
</protein>
<reference evidence="6" key="1">
    <citation type="journal article" date="2021" name="Nat. Commun.">
        <title>Genomic analyses provide insights into spinach domestication and the genetic basis of agronomic traits.</title>
        <authorList>
            <person name="Cai X."/>
            <person name="Sun X."/>
            <person name="Xu C."/>
            <person name="Sun H."/>
            <person name="Wang X."/>
            <person name="Ge C."/>
            <person name="Zhang Z."/>
            <person name="Wang Q."/>
            <person name="Fei Z."/>
            <person name="Jiao C."/>
            <person name="Wang Q."/>
        </authorList>
    </citation>
    <scope>NUCLEOTIDE SEQUENCE [LARGE SCALE GENOMIC DNA]</scope>
    <source>
        <strain evidence="6">cv. Varoflay</strain>
    </source>
</reference>
<comment type="similarity">
    <text evidence="2">Belongs to the GCF family.</text>
</comment>
<feature type="compositionally biased region" description="Low complexity" evidence="4">
    <location>
        <begin position="305"/>
        <end position="315"/>
    </location>
</feature>
<sequence>MSSRSKNFRRRAGNDEEDNETNGSGVPSKTTTKPSLNKATSSEKPKKTHQKLLSFAEDEENETPFSRPQKSSSSRPSKSSSSHQITSLKDRRGSSSSSLPSNVQPQAGQYTKEALLELQKNTKTLVSSRTRLPASDTKPSSSLEPVIVLKGRVKPVLETGNDGDELNEDNPEKDEETATLKREKDMDLLDQATINAIRAKREKLRQSRAAAPDYISLDAGSNHGEAEGLSDEEPEFQTRIAMLGEKVDGPKKGVFEDVDERSVRAGQLTMDDDEDEEERKWEEEQFRKGLGKRMDEGPTAVSRNASSAQSAQPQSYMYTTPESYSSVACIPPAGPPSIGGAIGGVQGVGTMSISQQAKIAKLAFQDNLKRLKETHVKTMTSLARVDESLSASLVNITVLEKSSSDAGEKYIFMQRLRDFVSVICDFLQHKAPYIEELEEHMQQLHKKRALTIFERRAADNDEEMAEVQAAVEAAMSVLGKGGGNSATIAAATSAAQAAAATIKQQKCFPEKLDEYGRDENRQKRLDMSRRSDARQRRRSRLDIKRMSYVGNDNSYRMEGESSTDDSDNESDAYKSNRDLLLQTAAEVFSDASEEYSELSSVKERFERWKRLYLESYRDAYISLSIPSLFSPYVRLELLKWDPLHEEVDFFDMTWHSLLFDYGVPEDGSDFSPDDADADLVPGLVEKVALPILRHDIAHCWDFLSSRESKNAVSATTLIINYVPASSEPLKELIAAIRTRLADAVANIVVPTWSAVAMKAVPNAARVAAYRFGVAVRLMRNICMWKDILALPVLEKLVLDELLGGKILPHVQNLIPNVHDAITRTERIIASLNGVWSGTSVTAARSHKLLPLVDYVLKLGKTLEKKHASGQPESETSALARRLKKMLVDLNEYDKARAVLRTFHLKEAL</sequence>
<keyword evidence="6" id="KW-1185">Reference proteome</keyword>
<feature type="region of interest" description="Disordered" evidence="4">
    <location>
        <begin position="289"/>
        <end position="317"/>
    </location>
</feature>
<comment type="subcellular location">
    <subcellularLocation>
        <location evidence="1">Nucleus</location>
    </subcellularLocation>
</comment>
<dbReference type="RefSeq" id="XP_021849638.1">
    <property type="nucleotide sequence ID" value="XM_021993946.1"/>
</dbReference>
<name>A0A9R0JWG5_SPIOL</name>
<evidence type="ECO:0000256" key="4">
    <source>
        <dbReference type="SAM" id="MobiDB-lite"/>
    </source>
</evidence>
<dbReference type="GO" id="GO:0000398">
    <property type="term" value="P:mRNA splicing, via spliceosome"/>
    <property type="evidence" value="ECO:0007669"/>
    <property type="project" value="InterPro"/>
</dbReference>
<evidence type="ECO:0000313" key="9">
    <source>
        <dbReference type="RefSeq" id="XP_021849640.1"/>
    </source>
</evidence>
<dbReference type="KEGG" id="soe:110789300"/>
<feature type="compositionally biased region" description="Acidic residues" evidence="4">
    <location>
        <begin position="561"/>
        <end position="570"/>
    </location>
</feature>
<dbReference type="Pfam" id="PF07842">
    <property type="entry name" value="GCFC"/>
    <property type="match status" value="1"/>
</dbReference>
<evidence type="ECO:0000256" key="1">
    <source>
        <dbReference type="ARBA" id="ARBA00004123"/>
    </source>
</evidence>
<feature type="compositionally biased region" description="Acidic residues" evidence="4">
    <location>
        <begin position="161"/>
        <end position="175"/>
    </location>
</feature>
<feature type="region of interest" description="Disordered" evidence="4">
    <location>
        <begin position="513"/>
        <end position="538"/>
    </location>
</feature>
<proteinExistence type="inferred from homology"/>
<feature type="region of interest" description="Disordered" evidence="4">
    <location>
        <begin position="552"/>
        <end position="572"/>
    </location>
</feature>
<keyword evidence="3" id="KW-0539">Nucleus</keyword>
<evidence type="ECO:0000256" key="2">
    <source>
        <dbReference type="ARBA" id="ARBA00010801"/>
    </source>
</evidence>
<dbReference type="AlphaFoldDB" id="A0A9R0JWG5"/>
<evidence type="ECO:0000259" key="5">
    <source>
        <dbReference type="Pfam" id="PF07842"/>
    </source>
</evidence>
<feature type="compositionally biased region" description="Polar residues" evidence="4">
    <location>
        <begin position="119"/>
        <end position="130"/>
    </location>
</feature>
<feature type="region of interest" description="Disordered" evidence="4">
    <location>
        <begin position="1"/>
        <end position="183"/>
    </location>
</feature>